<evidence type="ECO:0000313" key="2">
    <source>
        <dbReference type="Proteomes" id="UP000257109"/>
    </source>
</evidence>
<keyword evidence="2" id="KW-1185">Reference proteome</keyword>
<sequence length="87" mass="9912">MCDVSNSALGVVLGQRVNKQPHVKAYASRTMDPAQFLLKKLDAKSRLIQWMLLLREFDLEIRDKKSVENAVVDHLSRIKGRVDPLPI</sequence>
<dbReference type="PANTHER" id="PTHR34072">
    <property type="entry name" value="ENZYMATIC POLYPROTEIN-RELATED"/>
    <property type="match status" value="1"/>
</dbReference>
<dbReference type="InterPro" id="IPR043502">
    <property type="entry name" value="DNA/RNA_pol_sf"/>
</dbReference>
<dbReference type="EMBL" id="QJKJ01000677">
    <property type="protein sequence ID" value="RDY11258.1"/>
    <property type="molecule type" value="Genomic_DNA"/>
</dbReference>
<name>A0A371I8B6_MUCPR</name>
<dbReference type="SUPFAM" id="SSF56672">
    <property type="entry name" value="DNA/RNA polymerases"/>
    <property type="match status" value="1"/>
</dbReference>
<comment type="caution">
    <text evidence="1">The sequence shown here is derived from an EMBL/GenBank/DDBJ whole genome shotgun (WGS) entry which is preliminary data.</text>
</comment>
<protein>
    <recommendedName>
        <fullName evidence="3">Retrovirus-related Pol polyprotein from transposon 17.6</fullName>
    </recommendedName>
</protein>
<proteinExistence type="predicted"/>
<dbReference type="Proteomes" id="UP000257109">
    <property type="component" value="Unassembled WGS sequence"/>
</dbReference>
<reference evidence="1" key="1">
    <citation type="submission" date="2018-05" db="EMBL/GenBank/DDBJ databases">
        <title>Draft genome of Mucuna pruriens seed.</title>
        <authorList>
            <person name="Nnadi N.E."/>
            <person name="Vos R."/>
            <person name="Hasami M.H."/>
            <person name="Devisetty U.K."/>
            <person name="Aguiy J.C."/>
        </authorList>
    </citation>
    <scope>NUCLEOTIDE SEQUENCE [LARGE SCALE GENOMIC DNA]</scope>
    <source>
        <strain evidence="1">JCA_2017</strain>
    </source>
</reference>
<dbReference type="OrthoDB" id="1933708at2759"/>
<accession>A0A371I8B6</accession>
<dbReference type="PANTHER" id="PTHR34072:SF57">
    <property type="entry name" value="RNA-DIRECTED DNA POLYMERASE"/>
    <property type="match status" value="1"/>
</dbReference>
<evidence type="ECO:0000313" key="1">
    <source>
        <dbReference type="EMBL" id="RDY11258.1"/>
    </source>
</evidence>
<feature type="non-terminal residue" evidence="1">
    <location>
        <position position="1"/>
    </location>
</feature>
<organism evidence="1 2">
    <name type="scientific">Mucuna pruriens</name>
    <name type="common">Velvet bean</name>
    <name type="synonym">Dolichos pruriens</name>
    <dbReference type="NCBI Taxonomy" id="157652"/>
    <lineage>
        <taxon>Eukaryota</taxon>
        <taxon>Viridiplantae</taxon>
        <taxon>Streptophyta</taxon>
        <taxon>Embryophyta</taxon>
        <taxon>Tracheophyta</taxon>
        <taxon>Spermatophyta</taxon>
        <taxon>Magnoliopsida</taxon>
        <taxon>eudicotyledons</taxon>
        <taxon>Gunneridae</taxon>
        <taxon>Pentapetalae</taxon>
        <taxon>rosids</taxon>
        <taxon>fabids</taxon>
        <taxon>Fabales</taxon>
        <taxon>Fabaceae</taxon>
        <taxon>Papilionoideae</taxon>
        <taxon>50 kb inversion clade</taxon>
        <taxon>NPAAA clade</taxon>
        <taxon>indigoferoid/millettioid clade</taxon>
        <taxon>Phaseoleae</taxon>
        <taxon>Mucuna</taxon>
    </lineage>
</organism>
<gene>
    <name evidence="1" type="ORF">CR513_04106</name>
</gene>
<evidence type="ECO:0008006" key="3">
    <source>
        <dbReference type="Google" id="ProtNLM"/>
    </source>
</evidence>
<dbReference type="AlphaFoldDB" id="A0A371I8B6"/>